<name>A0AAC8YNG0_AMIAI</name>
<evidence type="ECO:0000313" key="4">
    <source>
        <dbReference type="Proteomes" id="UP000075755"/>
    </source>
</evidence>
<evidence type="ECO:0000313" key="2">
    <source>
        <dbReference type="EMBL" id="AMS41209.1"/>
    </source>
</evidence>
<evidence type="ECO:0000313" key="5">
    <source>
        <dbReference type="Proteomes" id="UP000577697"/>
    </source>
</evidence>
<dbReference type="Proteomes" id="UP000577697">
    <property type="component" value="Unassembled WGS sequence"/>
</dbReference>
<dbReference type="Proteomes" id="UP000075755">
    <property type="component" value="Chromosome"/>
</dbReference>
<protein>
    <submittedName>
        <fullName evidence="2">Uncharacterized protein</fullName>
    </submittedName>
</protein>
<dbReference type="EMBL" id="CP015005">
    <property type="protein sequence ID" value="AMS41209.1"/>
    <property type="molecule type" value="Genomic_DNA"/>
</dbReference>
<sequence length="257" mass="27900">MEVSDAPSIAGPGHNLASVTDILKDRFVGLIDEVEALANQANAARDALGTPPTVTTDEQRDQLTKLGLDAHKLGKRLDETKLATTKPLRDEVTETNGFFQTLATRPDKIKTAFQQLVGTYDEAKRAAERRKAAEVAEQARQEAQRKLEEAAASNHGVMSDVVLKEASDAEHRAAVLENAALSAGSGPTRTEGGTISRVTKWDFRIVEAAKIDLNKLRAHFSIADIEKAIRAHVRANRDTAPLAGVEIFPDTKTQFRG</sequence>
<accession>A0AAC8YNG0</accession>
<proteinExistence type="predicted"/>
<dbReference type="RefSeq" id="WP_067959062.1">
    <property type="nucleotide sequence ID" value="NZ_CP015005.1"/>
</dbReference>
<dbReference type="EMBL" id="JACICB010000007">
    <property type="protein sequence ID" value="MBB3705808.1"/>
    <property type="molecule type" value="Genomic_DNA"/>
</dbReference>
<reference evidence="3 5" key="2">
    <citation type="submission" date="2020-08" db="EMBL/GenBank/DDBJ databases">
        <title>Genomic Encyclopedia of Type Strains, Phase IV (KMG-IV): sequencing the most valuable type-strain genomes for metagenomic binning, comparative biology and taxonomic classification.</title>
        <authorList>
            <person name="Goeker M."/>
        </authorList>
    </citation>
    <scope>NUCLEOTIDE SEQUENCE [LARGE SCALE GENOMIC DNA]</scope>
    <source>
        <strain evidence="3 5">DSM 10368</strain>
    </source>
</reference>
<evidence type="ECO:0000256" key="1">
    <source>
        <dbReference type="SAM" id="Coils"/>
    </source>
</evidence>
<reference evidence="2 4" key="1">
    <citation type="submission" date="2016-03" db="EMBL/GenBank/DDBJ databases">
        <title>Complete genome of Aminobacter aminovorans KCTC 2477.</title>
        <authorList>
            <person name="Kim K.M."/>
        </authorList>
    </citation>
    <scope>NUCLEOTIDE SEQUENCE [LARGE SCALE GENOMIC DNA]</scope>
    <source>
        <strain evidence="2 4">KCTC 2477</strain>
    </source>
</reference>
<keyword evidence="1" id="KW-0175">Coiled coil</keyword>
<evidence type="ECO:0000313" key="3">
    <source>
        <dbReference type="EMBL" id="MBB3705808.1"/>
    </source>
</evidence>
<gene>
    <name evidence="2" type="ORF">AA2016_2281</name>
    <name evidence="3" type="ORF">FHS67_002127</name>
</gene>
<organism evidence="2 4">
    <name type="scientific">Aminobacter aminovorans</name>
    <name type="common">Chelatobacter heintzii</name>
    <dbReference type="NCBI Taxonomy" id="83263"/>
    <lineage>
        <taxon>Bacteria</taxon>
        <taxon>Pseudomonadati</taxon>
        <taxon>Pseudomonadota</taxon>
        <taxon>Alphaproteobacteria</taxon>
        <taxon>Hyphomicrobiales</taxon>
        <taxon>Phyllobacteriaceae</taxon>
        <taxon>Aminobacter</taxon>
    </lineage>
</organism>
<dbReference type="AlphaFoldDB" id="A0AAC8YNG0"/>
<feature type="coiled-coil region" evidence="1">
    <location>
        <begin position="126"/>
        <end position="153"/>
    </location>
</feature>
<dbReference type="KEGG" id="aak:AA2016_2281"/>
<keyword evidence="5" id="KW-1185">Reference proteome</keyword>